<dbReference type="RefSeq" id="WP_220634390.1">
    <property type="nucleotide sequence ID" value="NZ_CAJQUM010000001.1"/>
</dbReference>
<keyword evidence="11" id="KW-1185">Reference proteome</keyword>
<evidence type="ECO:0000313" key="11">
    <source>
        <dbReference type="Proteomes" id="UP000742786"/>
    </source>
</evidence>
<dbReference type="GO" id="GO:0016491">
    <property type="term" value="F:oxidoreductase activity"/>
    <property type="evidence" value="ECO:0007669"/>
    <property type="project" value="UniProtKB-KW"/>
</dbReference>
<accession>A0A916J0E2</accession>
<dbReference type="InterPro" id="IPR006657">
    <property type="entry name" value="MoPterin_dinucl-bd_dom"/>
</dbReference>
<evidence type="ECO:0000256" key="3">
    <source>
        <dbReference type="ARBA" id="ARBA00022505"/>
    </source>
</evidence>
<dbReference type="InterPro" id="IPR009010">
    <property type="entry name" value="Asp_de-COase-like_dom_sf"/>
</dbReference>
<keyword evidence="4" id="KW-0479">Metal-binding</keyword>
<feature type="domain" description="4Fe-4S Mo/W bis-MGD-type" evidence="9">
    <location>
        <begin position="14"/>
        <end position="70"/>
    </location>
</feature>
<dbReference type="GO" id="GO:0051539">
    <property type="term" value="F:4 iron, 4 sulfur cluster binding"/>
    <property type="evidence" value="ECO:0007669"/>
    <property type="project" value="UniProtKB-KW"/>
</dbReference>
<keyword evidence="5" id="KW-0732">Signal</keyword>
<dbReference type="InterPro" id="IPR006656">
    <property type="entry name" value="Mopterin_OxRdtase"/>
</dbReference>
<proteinExistence type="inferred from homology"/>
<dbReference type="SUPFAM" id="SSF53706">
    <property type="entry name" value="Formate dehydrogenase/DMSO reductase, domains 1-3"/>
    <property type="match status" value="1"/>
</dbReference>
<name>A0A916J0E2_9PROT</name>
<evidence type="ECO:0000256" key="6">
    <source>
        <dbReference type="ARBA" id="ARBA00023002"/>
    </source>
</evidence>
<dbReference type="EMBL" id="CAJQUM010000001">
    <property type="protein sequence ID" value="CAG4882303.1"/>
    <property type="molecule type" value="Genomic_DNA"/>
</dbReference>
<dbReference type="PANTHER" id="PTHR43742">
    <property type="entry name" value="TRIMETHYLAMINE-N-OXIDE REDUCTASE"/>
    <property type="match status" value="1"/>
</dbReference>
<keyword evidence="7" id="KW-0408">Iron</keyword>
<keyword evidence="6" id="KW-0560">Oxidoreductase</keyword>
<dbReference type="Pfam" id="PF04879">
    <property type="entry name" value="Molybdop_Fe4S4"/>
    <property type="match status" value="1"/>
</dbReference>
<protein>
    <submittedName>
        <fullName evidence="10">Molybdenum enzyme, large subunit,related to phenylacetyl-CoA: acceptor oxidoreductase</fullName>
    </submittedName>
</protein>
<dbReference type="Pfam" id="PF00384">
    <property type="entry name" value="Molybdopterin"/>
    <property type="match status" value="1"/>
</dbReference>
<evidence type="ECO:0000256" key="1">
    <source>
        <dbReference type="ARBA" id="ARBA00010312"/>
    </source>
</evidence>
<evidence type="ECO:0000256" key="4">
    <source>
        <dbReference type="ARBA" id="ARBA00022723"/>
    </source>
</evidence>
<dbReference type="InterPro" id="IPR006963">
    <property type="entry name" value="Mopterin_OxRdtase_4Fe-4S_dom"/>
</dbReference>
<dbReference type="Gene3D" id="3.30.200.210">
    <property type="match status" value="1"/>
</dbReference>
<dbReference type="GO" id="GO:0046872">
    <property type="term" value="F:metal ion binding"/>
    <property type="evidence" value="ECO:0007669"/>
    <property type="project" value="UniProtKB-KW"/>
</dbReference>
<comment type="similarity">
    <text evidence="1">Belongs to the prokaryotic molybdopterin-containing oxidoreductase family.</text>
</comment>
<evidence type="ECO:0000259" key="9">
    <source>
        <dbReference type="PROSITE" id="PS51669"/>
    </source>
</evidence>
<dbReference type="SMART" id="SM00926">
    <property type="entry name" value="Molybdop_Fe4S4"/>
    <property type="match status" value="1"/>
</dbReference>
<dbReference type="PANTHER" id="PTHR43742:SF9">
    <property type="entry name" value="TETRATHIONATE REDUCTASE SUBUNIT A"/>
    <property type="match status" value="1"/>
</dbReference>
<sequence>MNDMSDITGQSAKDDWVPTSCALCYGSCSILAHRVDDVVVKIEGNPESVVGKGRLCGKGVSGIMTHYDPNRLTVPLRRTNPKKGLNEDPGWKQISWDEALTEIADVLRRLRADDPRKLTVQRTTTVSASRTPFLAFNAAFGTPNLSAAGGGMHCGNGAHLLSGLMHGSWSIVPDFQYCNYALFFGASKGHAAGHASASNMGMAAEARARGMKMVVVDPMCNFAAAKATEWVPIRVGTDGALALSMCQVMVNELTIYDEPYLQAKTNAPYLIGPNQRYVRDEATGKPMVWDVQFGAARPFSDVKAADMALDGDFEVGGVPCQPAFELLRRHLRKFTPEWAEEITTIPAANIRRLAADFANEAHIGSTIVVDGVTLPYRPVAAIAFRGSQGHMNSVYNFFAISLLNQLVGAADVVGGCLGFNPASNGFEETGRLAYKPHPDADGLMKTGTWMGYHLPYPIAEPRLPEKSGLQDLFVFGLTSPFLDSDDSEDLWQKLELPYRPEVMMNFGANLLMSIANKESVANSLARYKFMFSFDIFLTETSAFADIVLPDCGHLQTLDSRSNYPFIFSLPAGMGEWCWPIRQPVLPPEGEQRRFQDVLLDLADRIGIRADVNAAYNASMNLAAPYRLQGDRQYTYEEICDAELKSNFGPERGLDWFKAHGVLKWPKKPEEVYWRPFADVRVPIYWEFIVPVYEKIKAITEPRGVHVPPEYYEPLPDFLPCLSHQCKAPGFDLYAFYYRDILHTNSFTMENPWLDEAAQLDPLSYTIAINADTGRQKGIADGDWICVENEKGRKVKGRVHLTQAIHPEGLGVAACAGHWGDGMPVAKGKGVFFNDLLELDWEHSSPINLNLDLCARVKVTLEKEGKR</sequence>
<dbReference type="SUPFAM" id="SSF50692">
    <property type="entry name" value="ADC-like"/>
    <property type="match status" value="1"/>
</dbReference>
<dbReference type="AlphaFoldDB" id="A0A916J0E2"/>
<evidence type="ECO:0000256" key="7">
    <source>
        <dbReference type="ARBA" id="ARBA00023004"/>
    </source>
</evidence>
<evidence type="ECO:0000256" key="5">
    <source>
        <dbReference type="ARBA" id="ARBA00022729"/>
    </source>
</evidence>
<dbReference type="Gene3D" id="3.40.50.740">
    <property type="match status" value="1"/>
</dbReference>
<evidence type="ECO:0000256" key="8">
    <source>
        <dbReference type="ARBA" id="ARBA00023014"/>
    </source>
</evidence>
<evidence type="ECO:0000256" key="2">
    <source>
        <dbReference type="ARBA" id="ARBA00022485"/>
    </source>
</evidence>
<comment type="caution">
    <text evidence="10">The sequence shown here is derived from an EMBL/GenBank/DDBJ whole genome shotgun (WGS) entry which is preliminary data.</text>
</comment>
<dbReference type="Gene3D" id="2.40.40.20">
    <property type="match status" value="1"/>
</dbReference>
<dbReference type="Pfam" id="PF01568">
    <property type="entry name" value="Molydop_binding"/>
    <property type="match status" value="1"/>
</dbReference>
<dbReference type="PROSITE" id="PS51669">
    <property type="entry name" value="4FE4S_MOW_BIS_MGD"/>
    <property type="match status" value="1"/>
</dbReference>
<dbReference type="GO" id="GO:0043546">
    <property type="term" value="F:molybdopterin cofactor binding"/>
    <property type="evidence" value="ECO:0007669"/>
    <property type="project" value="InterPro"/>
</dbReference>
<keyword evidence="2" id="KW-0004">4Fe-4S</keyword>
<organism evidence="10 11">
    <name type="scientific">Georgfuchsia toluolica</name>
    <dbReference type="NCBI Taxonomy" id="424218"/>
    <lineage>
        <taxon>Bacteria</taxon>
        <taxon>Pseudomonadati</taxon>
        <taxon>Pseudomonadota</taxon>
        <taxon>Betaproteobacteria</taxon>
        <taxon>Nitrosomonadales</taxon>
        <taxon>Sterolibacteriaceae</taxon>
        <taxon>Georgfuchsia</taxon>
    </lineage>
</organism>
<keyword evidence="8" id="KW-0411">Iron-sulfur</keyword>
<dbReference type="Gene3D" id="3.40.228.10">
    <property type="entry name" value="Dimethylsulfoxide Reductase, domain 2"/>
    <property type="match status" value="1"/>
</dbReference>
<gene>
    <name evidence="10" type="primary">padB</name>
    <name evidence="10" type="ORF">GTOL_10185</name>
</gene>
<reference evidence="10" key="1">
    <citation type="submission" date="2021-04" db="EMBL/GenBank/DDBJ databases">
        <authorList>
            <person name="Hornung B."/>
        </authorList>
    </citation>
    <scope>NUCLEOTIDE SEQUENCE</scope>
    <source>
        <strain evidence="10">G5G6</strain>
    </source>
</reference>
<dbReference type="Proteomes" id="UP000742786">
    <property type="component" value="Unassembled WGS sequence"/>
</dbReference>
<keyword evidence="3" id="KW-0500">Molybdenum</keyword>
<evidence type="ECO:0000313" key="10">
    <source>
        <dbReference type="EMBL" id="CAG4882303.1"/>
    </source>
</evidence>
<dbReference type="InterPro" id="IPR050612">
    <property type="entry name" value="Prok_Mopterin_Oxidored"/>
</dbReference>